<dbReference type="SUPFAM" id="SSF82199">
    <property type="entry name" value="SET domain"/>
    <property type="match status" value="1"/>
</dbReference>
<comment type="caution">
    <text evidence="3">The sequence shown here is derived from an EMBL/GenBank/DDBJ whole genome shotgun (WGS) entry which is preliminary data.</text>
</comment>
<dbReference type="GO" id="GO:0005700">
    <property type="term" value="C:polytene chromosome"/>
    <property type="evidence" value="ECO:0007669"/>
    <property type="project" value="TreeGrafter"/>
</dbReference>
<dbReference type="InterPro" id="IPR046341">
    <property type="entry name" value="SET_dom_sf"/>
</dbReference>
<reference evidence="3" key="1">
    <citation type="submission" date="2023-08" db="EMBL/GenBank/DDBJ databases">
        <authorList>
            <person name="Chen Y."/>
            <person name="Shah S."/>
            <person name="Dougan E. K."/>
            <person name="Thang M."/>
            <person name="Chan C."/>
        </authorList>
    </citation>
    <scope>NUCLEOTIDE SEQUENCE</scope>
</reference>
<dbReference type="GO" id="GO:0005634">
    <property type="term" value="C:nucleus"/>
    <property type="evidence" value="ECO:0007669"/>
    <property type="project" value="TreeGrafter"/>
</dbReference>
<keyword evidence="4" id="KW-1185">Reference proteome</keyword>
<feature type="domain" description="SET" evidence="2">
    <location>
        <begin position="94"/>
        <end position="218"/>
    </location>
</feature>
<dbReference type="InterPro" id="IPR051760">
    <property type="entry name" value="KMT5A"/>
</dbReference>
<sequence>MRWGLGGLLRAFFAAPALMFRLAPLEHGHYARSWRRLAALERWLDLAVRPDPAEFPEDADLLEAEMDNLPELRARVERARRELSAALPPMESSQLVVQSSTLGPRAGLGLFAGEDLAQGELVAHYGGDLHSLRSSLKLQDTQYVMRLGCANGSRDEIANACLYVDAGPHLGIKARFINDCRNPRGYNLTLVCCPDQHYAKLLAARDICQGEELFFDYGEKYWEDRAQHMGTDELFECVVLTDDEILNRKQETT</sequence>
<name>A0AA36MMI2_9DINO</name>
<evidence type="ECO:0000313" key="3">
    <source>
        <dbReference type="EMBL" id="CAJ1377401.1"/>
    </source>
</evidence>
<dbReference type="GO" id="GO:0042799">
    <property type="term" value="F:histone H4K20 methyltransferase activity"/>
    <property type="evidence" value="ECO:0007669"/>
    <property type="project" value="TreeGrafter"/>
</dbReference>
<feature type="signal peptide" evidence="1">
    <location>
        <begin position="1"/>
        <end position="19"/>
    </location>
</feature>
<evidence type="ECO:0000313" key="4">
    <source>
        <dbReference type="Proteomes" id="UP001178507"/>
    </source>
</evidence>
<gene>
    <name evidence="3" type="ORF">EVOR1521_LOCUS6209</name>
</gene>
<dbReference type="Gene3D" id="2.170.270.10">
    <property type="entry name" value="SET domain"/>
    <property type="match status" value="1"/>
</dbReference>
<dbReference type="Proteomes" id="UP001178507">
    <property type="component" value="Unassembled WGS sequence"/>
</dbReference>
<evidence type="ECO:0000259" key="2">
    <source>
        <dbReference type="PROSITE" id="PS50280"/>
    </source>
</evidence>
<organism evidence="3 4">
    <name type="scientific">Effrenium voratum</name>
    <dbReference type="NCBI Taxonomy" id="2562239"/>
    <lineage>
        <taxon>Eukaryota</taxon>
        <taxon>Sar</taxon>
        <taxon>Alveolata</taxon>
        <taxon>Dinophyceae</taxon>
        <taxon>Suessiales</taxon>
        <taxon>Symbiodiniaceae</taxon>
        <taxon>Effrenium</taxon>
    </lineage>
</organism>
<accession>A0AA36MMI2</accession>
<dbReference type="PROSITE" id="PS50280">
    <property type="entry name" value="SET"/>
    <property type="match status" value="1"/>
</dbReference>
<dbReference type="InterPro" id="IPR001214">
    <property type="entry name" value="SET_dom"/>
</dbReference>
<keyword evidence="1" id="KW-0732">Signal</keyword>
<protein>
    <recommendedName>
        <fullName evidence="2">SET domain-containing protein</fullName>
    </recommendedName>
</protein>
<dbReference type="AlphaFoldDB" id="A0AA36MMI2"/>
<dbReference type="EMBL" id="CAUJNA010000459">
    <property type="protein sequence ID" value="CAJ1377401.1"/>
    <property type="molecule type" value="Genomic_DNA"/>
</dbReference>
<dbReference type="Pfam" id="PF00856">
    <property type="entry name" value="SET"/>
    <property type="match status" value="1"/>
</dbReference>
<evidence type="ECO:0000256" key="1">
    <source>
        <dbReference type="SAM" id="SignalP"/>
    </source>
</evidence>
<dbReference type="PANTHER" id="PTHR46167:SF1">
    <property type="entry name" value="N-LYSINE METHYLTRANSFERASE KMT5A"/>
    <property type="match status" value="1"/>
</dbReference>
<proteinExistence type="predicted"/>
<dbReference type="PANTHER" id="PTHR46167">
    <property type="entry name" value="N-LYSINE METHYLTRANSFERASE KMT5A"/>
    <property type="match status" value="1"/>
</dbReference>
<dbReference type="GO" id="GO:0006357">
    <property type="term" value="P:regulation of transcription by RNA polymerase II"/>
    <property type="evidence" value="ECO:0007669"/>
    <property type="project" value="TreeGrafter"/>
</dbReference>
<feature type="chain" id="PRO_5041410396" description="SET domain-containing protein" evidence="1">
    <location>
        <begin position="20"/>
        <end position="253"/>
    </location>
</feature>